<dbReference type="PROSITE" id="PS00216">
    <property type="entry name" value="SUGAR_TRANSPORT_1"/>
    <property type="match status" value="1"/>
</dbReference>
<dbReference type="PROSITE" id="PS50850">
    <property type="entry name" value="MFS"/>
    <property type="match status" value="1"/>
</dbReference>
<dbReference type="InterPro" id="IPR036259">
    <property type="entry name" value="MFS_trans_sf"/>
</dbReference>
<evidence type="ECO:0000256" key="2">
    <source>
        <dbReference type="ARBA" id="ARBA00022692"/>
    </source>
</evidence>
<keyword evidence="3 5" id="KW-1133">Transmembrane helix</keyword>
<gene>
    <name evidence="7" type="ORF">CS022_21100</name>
</gene>
<dbReference type="Proteomes" id="UP000290287">
    <property type="component" value="Unassembled WGS sequence"/>
</dbReference>
<proteinExistence type="predicted"/>
<accession>A0A4Q0YKS9</accession>
<comment type="subcellular location">
    <subcellularLocation>
        <location evidence="1">Membrane</location>
        <topology evidence="1">Multi-pass membrane protein</topology>
    </subcellularLocation>
</comment>
<feature type="transmembrane region" description="Helical" evidence="5">
    <location>
        <begin position="34"/>
        <end position="55"/>
    </location>
</feature>
<dbReference type="InterPro" id="IPR020846">
    <property type="entry name" value="MFS_dom"/>
</dbReference>
<evidence type="ECO:0000313" key="7">
    <source>
        <dbReference type="EMBL" id="RXJ71330.1"/>
    </source>
</evidence>
<dbReference type="Gene3D" id="1.20.1250.20">
    <property type="entry name" value="MFS general substrate transporter like domains"/>
    <property type="match status" value="1"/>
</dbReference>
<evidence type="ECO:0000256" key="3">
    <source>
        <dbReference type="ARBA" id="ARBA00022989"/>
    </source>
</evidence>
<name>A0A4Q0YKS9_9GAMM</name>
<keyword evidence="8" id="KW-1185">Reference proteome</keyword>
<feature type="transmembrane region" description="Helical" evidence="5">
    <location>
        <begin position="133"/>
        <end position="152"/>
    </location>
</feature>
<feature type="transmembrane region" description="Helical" evidence="5">
    <location>
        <begin position="7"/>
        <end position="28"/>
    </location>
</feature>
<feature type="transmembrane region" description="Helical" evidence="5">
    <location>
        <begin position="199"/>
        <end position="232"/>
    </location>
</feature>
<dbReference type="SUPFAM" id="SSF103473">
    <property type="entry name" value="MFS general substrate transporter"/>
    <property type="match status" value="1"/>
</dbReference>
<comment type="caution">
    <text evidence="7">The sequence shown here is derived from an EMBL/GenBank/DDBJ whole genome shotgun (WGS) entry which is preliminary data.</text>
</comment>
<evidence type="ECO:0000256" key="4">
    <source>
        <dbReference type="ARBA" id="ARBA00023136"/>
    </source>
</evidence>
<evidence type="ECO:0000313" key="8">
    <source>
        <dbReference type="Proteomes" id="UP000290287"/>
    </source>
</evidence>
<feature type="transmembrane region" description="Helical" evidence="5">
    <location>
        <begin position="244"/>
        <end position="262"/>
    </location>
</feature>
<dbReference type="PANTHER" id="PTHR23530">
    <property type="entry name" value="TRANSPORT PROTEIN-RELATED"/>
    <property type="match status" value="1"/>
</dbReference>
<evidence type="ECO:0000256" key="1">
    <source>
        <dbReference type="ARBA" id="ARBA00004141"/>
    </source>
</evidence>
<evidence type="ECO:0000259" key="6">
    <source>
        <dbReference type="PROSITE" id="PS50850"/>
    </source>
</evidence>
<sequence length="393" mass="44375">MIRLPLLYIYNALSSALFYRGIFIIYLLDNGLDMTQVGVLQSLLFWTMVVVEVPSGYFADRYGRKKSLMASSILLILSAVGMLFSDQFYFFALVFILEALALSFNSGAGEALLFSFLKENGQEDEYLKHRSRISAISSVAMGLAIGLGGWLQKINFELVYIATIICVSISFFAIWAFQYESGGVIEEREKQESISIIKVLSNGGLTLNIFMLMIGLIIVEASMTMIFIYGQFVLPTKGISTEYIALTYSILQFLAAGVYLSSNFLTNRFGFRPVVITSLLLTSIIYVCFIESTGLLAVTLFLMLIMVPEIICLPLEDYFQKFLPEEKRATLLSFKSMLTSLITTLNYLVFGWMFTMYSVDTTLYTAFTYLFIAILFVLVVIYIEKRSTTYVHV</sequence>
<dbReference type="AlphaFoldDB" id="A0A4Q0YKS9"/>
<evidence type="ECO:0000256" key="5">
    <source>
        <dbReference type="SAM" id="Phobius"/>
    </source>
</evidence>
<organism evidence="7 8">
    <name type="scientific">Veronia nyctiphanis</name>
    <dbReference type="NCBI Taxonomy" id="1278244"/>
    <lineage>
        <taxon>Bacteria</taxon>
        <taxon>Pseudomonadati</taxon>
        <taxon>Pseudomonadota</taxon>
        <taxon>Gammaproteobacteria</taxon>
        <taxon>Vibrionales</taxon>
        <taxon>Vibrionaceae</taxon>
        <taxon>Veronia</taxon>
    </lineage>
</organism>
<dbReference type="PANTHER" id="PTHR23530:SF1">
    <property type="entry name" value="PERMEASE, MAJOR FACILITATOR SUPERFAMILY-RELATED"/>
    <property type="match status" value="1"/>
</dbReference>
<dbReference type="InterPro" id="IPR053160">
    <property type="entry name" value="MFS_DHA3_Transporter"/>
</dbReference>
<keyword evidence="4 5" id="KW-0472">Membrane</keyword>
<feature type="transmembrane region" description="Helical" evidence="5">
    <location>
        <begin position="336"/>
        <end position="357"/>
    </location>
</feature>
<feature type="domain" description="Major facilitator superfamily (MFS) profile" evidence="6">
    <location>
        <begin position="1"/>
        <end position="388"/>
    </location>
</feature>
<keyword evidence="2 5" id="KW-0812">Transmembrane</keyword>
<reference evidence="7 8" key="1">
    <citation type="submission" date="2017-10" db="EMBL/GenBank/DDBJ databases">
        <title>Nyctiphanis sp. nov., isolated from the stomach of the euphausiid Nyctiphanes simplex (Hansen, 1911) in the Gulf of California.</title>
        <authorList>
            <person name="Gomez-Gil B."/>
            <person name="Aguilar-Mendez M."/>
            <person name="Lopez-Cortes A."/>
            <person name="Gomez-Gutierrez J."/>
            <person name="Roque A."/>
            <person name="Lang E."/>
            <person name="Gonzalez-Castillo A."/>
        </authorList>
    </citation>
    <scope>NUCLEOTIDE SEQUENCE [LARGE SCALE GENOMIC DNA]</scope>
    <source>
        <strain evidence="7 8">CAIM 600</strain>
    </source>
</reference>
<dbReference type="GO" id="GO:0016020">
    <property type="term" value="C:membrane"/>
    <property type="evidence" value="ECO:0007669"/>
    <property type="project" value="UniProtKB-SubCell"/>
</dbReference>
<dbReference type="EMBL" id="PEIB01000038">
    <property type="protein sequence ID" value="RXJ71330.1"/>
    <property type="molecule type" value="Genomic_DNA"/>
</dbReference>
<dbReference type="RefSeq" id="WP_129123896.1">
    <property type="nucleotide sequence ID" value="NZ_PEIB01000038.1"/>
</dbReference>
<dbReference type="InterPro" id="IPR005829">
    <property type="entry name" value="Sugar_transporter_CS"/>
</dbReference>
<dbReference type="InterPro" id="IPR011701">
    <property type="entry name" value="MFS"/>
</dbReference>
<feature type="transmembrane region" description="Helical" evidence="5">
    <location>
        <begin position="363"/>
        <end position="383"/>
    </location>
</feature>
<dbReference type="GO" id="GO:0022857">
    <property type="term" value="F:transmembrane transporter activity"/>
    <property type="evidence" value="ECO:0007669"/>
    <property type="project" value="InterPro"/>
</dbReference>
<dbReference type="Pfam" id="PF07690">
    <property type="entry name" value="MFS_1"/>
    <property type="match status" value="1"/>
</dbReference>
<protein>
    <recommendedName>
        <fullName evidence="6">Major facilitator superfamily (MFS) profile domain-containing protein</fullName>
    </recommendedName>
</protein>
<dbReference type="OrthoDB" id="9816124at2"/>
<feature type="transmembrane region" description="Helical" evidence="5">
    <location>
        <begin position="158"/>
        <end position="178"/>
    </location>
</feature>
<feature type="transmembrane region" description="Helical" evidence="5">
    <location>
        <begin position="67"/>
        <end position="84"/>
    </location>
</feature>